<dbReference type="EMBL" id="VTFT01000001">
    <property type="protein sequence ID" value="TYT27128.1"/>
    <property type="molecule type" value="Genomic_DNA"/>
</dbReference>
<reference evidence="2 3" key="1">
    <citation type="submission" date="2019-08" db="EMBL/GenBank/DDBJ databases">
        <title>Luteimonas viscosus sp. nov., isolated from soil of a sunflower field.</title>
        <authorList>
            <person name="Jianli Z."/>
            <person name="Ying Z."/>
        </authorList>
    </citation>
    <scope>NUCLEOTIDE SEQUENCE [LARGE SCALE GENOMIC DNA]</scope>
    <source>
        <strain evidence="2 3">XBU10</strain>
    </source>
</reference>
<dbReference type="Pfam" id="PF13692">
    <property type="entry name" value="Glyco_trans_1_4"/>
    <property type="match status" value="1"/>
</dbReference>
<proteinExistence type="predicted"/>
<protein>
    <submittedName>
        <fullName evidence="2">Glycosyltransferase</fullName>
    </submittedName>
</protein>
<evidence type="ECO:0000256" key="1">
    <source>
        <dbReference type="ARBA" id="ARBA00022679"/>
    </source>
</evidence>
<sequence>MRIRSLADGVLSPAEATMQALLAQANQSQTLPCLLSYAPVAEMNPFQRLLYSRASEEGFALVPAVDFEHLAPVGWAGRSVIHLHWLASVLAGAVNMEEARIRIAAFRKRLVTWRSAGHRLVWTMHNVLPHESTIPEAEIALRQAVAEQADAIHLLSRASADEASNYYDLPSDKAFHVPHPSYEGWYANTRDRMSARMDLMLSENEFTFVAFGSLQRYKGLVELVDAFALLNERRPDRPMRLLIAGKAVDPDYLAELMTRVEHMPSVRLIPSAMEERQVQTLLNGADAAVAPYLRTLNSGAALLAATFRRPLVAPKVGGVAETFAPDPRLLYSGKPGDTLDAALERALEMRPDDDVYDRILDAHRPAEISRAFFIELRGRGLVQVAGGGVA</sequence>
<evidence type="ECO:0000313" key="3">
    <source>
        <dbReference type="Proteomes" id="UP000324973"/>
    </source>
</evidence>
<dbReference type="PANTHER" id="PTHR46401">
    <property type="entry name" value="GLYCOSYLTRANSFERASE WBBK-RELATED"/>
    <property type="match status" value="1"/>
</dbReference>
<dbReference type="GO" id="GO:0016757">
    <property type="term" value="F:glycosyltransferase activity"/>
    <property type="evidence" value="ECO:0007669"/>
    <property type="project" value="TreeGrafter"/>
</dbReference>
<accession>A0A5D4XQZ8</accession>
<dbReference type="SUPFAM" id="SSF53756">
    <property type="entry name" value="UDP-Glycosyltransferase/glycogen phosphorylase"/>
    <property type="match status" value="1"/>
</dbReference>
<name>A0A5D4XQZ8_9GAMM</name>
<dbReference type="OrthoDB" id="9802524at2"/>
<organism evidence="2 3">
    <name type="scientific">Luteimonas viscosa</name>
    <dbReference type="NCBI Taxonomy" id="1132694"/>
    <lineage>
        <taxon>Bacteria</taxon>
        <taxon>Pseudomonadati</taxon>
        <taxon>Pseudomonadota</taxon>
        <taxon>Gammaproteobacteria</taxon>
        <taxon>Lysobacterales</taxon>
        <taxon>Lysobacteraceae</taxon>
        <taxon>Luteimonas</taxon>
    </lineage>
</organism>
<dbReference type="PANTHER" id="PTHR46401:SF2">
    <property type="entry name" value="GLYCOSYLTRANSFERASE WBBK-RELATED"/>
    <property type="match status" value="1"/>
</dbReference>
<dbReference type="RefSeq" id="WP_149103682.1">
    <property type="nucleotide sequence ID" value="NZ_VTFT01000001.1"/>
</dbReference>
<dbReference type="GO" id="GO:0009103">
    <property type="term" value="P:lipopolysaccharide biosynthetic process"/>
    <property type="evidence" value="ECO:0007669"/>
    <property type="project" value="TreeGrafter"/>
</dbReference>
<comment type="caution">
    <text evidence="2">The sequence shown here is derived from an EMBL/GenBank/DDBJ whole genome shotgun (WGS) entry which is preliminary data.</text>
</comment>
<keyword evidence="1 2" id="KW-0808">Transferase</keyword>
<dbReference type="Proteomes" id="UP000324973">
    <property type="component" value="Unassembled WGS sequence"/>
</dbReference>
<dbReference type="AlphaFoldDB" id="A0A5D4XQZ8"/>
<dbReference type="Gene3D" id="3.40.50.2000">
    <property type="entry name" value="Glycogen Phosphorylase B"/>
    <property type="match status" value="1"/>
</dbReference>
<keyword evidence="3" id="KW-1185">Reference proteome</keyword>
<gene>
    <name evidence="2" type="ORF">FZO89_13150</name>
</gene>
<evidence type="ECO:0000313" key="2">
    <source>
        <dbReference type="EMBL" id="TYT27128.1"/>
    </source>
</evidence>